<dbReference type="GO" id="GO:1990429">
    <property type="term" value="C:peroxisomal importomer complex"/>
    <property type="evidence" value="ECO:0007669"/>
    <property type="project" value="TreeGrafter"/>
</dbReference>
<keyword evidence="3 14" id="KW-0813">Transport</keyword>
<evidence type="ECO:0000256" key="13">
    <source>
        <dbReference type="ARBA" id="ARBA00064754"/>
    </source>
</evidence>
<dbReference type="AlphaFoldDB" id="A0AAN7KCZ6"/>
<feature type="region of interest" description="Disordered" evidence="15">
    <location>
        <begin position="463"/>
        <end position="524"/>
    </location>
</feature>
<feature type="compositionally biased region" description="Low complexity" evidence="15">
    <location>
        <begin position="33"/>
        <end position="46"/>
    </location>
</feature>
<protein>
    <recommendedName>
        <fullName evidence="10 14">Peroxisomal membrane protein PEX14</fullName>
    </recommendedName>
    <alternativeName>
        <fullName evidence="11 14">Peroxin-14</fullName>
    </alternativeName>
</protein>
<evidence type="ECO:0000256" key="12">
    <source>
        <dbReference type="ARBA" id="ARBA00053920"/>
    </source>
</evidence>
<keyword evidence="5 14" id="KW-0653">Protein transport</keyword>
<evidence type="ECO:0000256" key="3">
    <source>
        <dbReference type="ARBA" id="ARBA00022448"/>
    </source>
</evidence>
<feature type="transmembrane region" description="Helical" evidence="16">
    <location>
        <begin position="153"/>
        <end position="174"/>
    </location>
</feature>
<dbReference type="PANTHER" id="PTHR23058:SF0">
    <property type="entry name" value="PEROXISOMAL MEMBRANE PROTEIN PEX14"/>
    <property type="match status" value="1"/>
</dbReference>
<evidence type="ECO:0000256" key="4">
    <source>
        <dbReference type="ARBA" id="ARBA00022692"/>
    </source>
</evidence>
<dbReference type="EMBL" id="JAXIOK010000007">
    <property type="protein sequence ID" value="KAK4766633.1"/>
    <property type="molecule type" value="Genomic_DNA"/>
</dbReference>
<comment type="function">
    <text evidence="12 14">Component of the PEX13-PEX14 docking complex, a translocon channel that specifically mediates the import of peroxisomal cargo proteins bound to PEX5 receptor. The PEX13-PEX14 docking complex forms a large import pore which can be opened to a diameter of about 9 nm. Mechanistically, PEX5 receptor along with cargo proteins associates with the PEX14 subunit of the PEX13-PEX14 docking complex in the cytosol, leading to the insertion of the receptor into the organelle membrane with the concomitant translocation of the cargo into the peroxisome matrix.</text>
</comment>
<evidence type="ECO:0000259" key="19">
    <source>
        <dbReference type="Pfam" id="PF23020"/>
    </source>
</evidence>
<evidence type="ECO:0000256" key="6">
    <source>
        <dbReference type="ARBA" id="ARBA00022989"/>
    </source>
</evidence>
<feature type="domain" description="Peroxisomal membrane protein PEX14-like KPWE" evidence="18">
    <location>
        <begin position="323"/>
        <end position="371"/>
    </location>
</feature>
<dbReference type="FunFam" id="1.10.10.10:FF:000217">
    <property type="entry name" value="Peroxisomal membrane protein PEX14"/>
    <property type="match status" value="1"/>
</dbReference>
<dbReference type="Proteomes" id="UP001345219">
    <property type="component" value="Chromosome 7"/>
</dbReference>
<dbReference type="GO" id="GO:0016560">
    <property type="term" value="P:protein import into peroxisome matrix, docking"/>
    <property type="evidence" value="ECO:0007669"/>
    <property type="project" value="UniProtKB-UniRule"/>
</dbReference>
<feature type="region of interest" description="Disordered" evidence="15">
    <location>
        <begin position="340"/>
        <end position="368"/>
    </location>
</feature>
<dbReference type="Pfam" id="PF04695">
    <property type="entry name" value="Pex14_N"/>
    <property type="match status" value="1"/>
</dbReference>
<dbReference type="InterPro" id="IPR025655">
    <property type="entry name" value="PEX14"/>
</dbReference>
<keyword evidence="21" id="KW-1185">Reference proteome</keyword>
<keyword evidence="9 14" id="KW-0576">Peroxisome</keyword>
<evidence type="ECO:0000256" key="16">
    <source>
        <dbReference type="SAM" id="Phobius"/>
    </source>
</evidence>
<feature type="compositionally biased region" description="Basic and acidic residues" evidence="15">
    <location>
        <begin position="8"/>
        <end position="24"/>
    </location>
</feature>
<evidence type="ECO:0000259" key="17">
    <source>
        <dbReference type="Pfam" id="PF04695"/>
    </source>
</evidence>
<evidence type="ECO:0000259" key="18">
    <source>
        <dbReference type="Pfam" id="PF17733"/>
    </source>
</evidence>
<feature type="compositionally biased region" description="Polar residues" evidence="15">
    <location>
        <begin position="386"/>
        <end position="416"/>
    </location>
</feature>
<evidence type="ECO:0000256" key="8">
    <source>
        <dbReference type="ARBA" id="ARBA00023136"/>
    </source>
</evidence>
<feature type="compositionally biased region" description="Polar residues" evidence="15">
    <location>
        <begin position="98"/>
        <end position="111"/>
    </location>
</feature>
<proteinExistence type="inferred from homology"/>
<feature type="region of interest" description="Disordered" evidence="15">
    <location>
        <begin position="93"/>
        <end position="118"/>
    </location>
</feature>
<feature type="compositionally biased region" description="Polar residues" evidence="15">
    <location>
        <begin position="501"/>
        <end position="516"/>
    </location>
</feature>
<dbReference type="PANTHER" id="PTHR23058">
    <property type="entry name" value="PEROXISOMAL MEMBRANE PROTEIN PEX14"/>
    <property type="match status" value="1"/>
</dbReference>
<dbReference type="GO" id="GO:0005778">
    <property type="term" value="C:peroxisomal membrane"/>
    <property type="evidence" value="ECO:0007669"/>
    <property type="project" value="UniProtKB-SubCell"/>
</dbReference>
<feature type="region of interest" description="Disordered" evidence="15">
    <location>
        <begin position="1"/>
        <end position="50"/>
    </location>
</feature>
<evidence type="ECO:0000256" key="10">
    <source>
        <dbReference type="ARBA" id="ARBA00029502"/>
    </source>
</evidence>
<feature type="region of interest" description="Disordered" evidence="15">
    <location>
        <begin position="386"/>
        <end position="451"/>
    </location>
</feature>
<sequence length="524" mass="57046">MPTQSADDDVKQDPVEETAQRDPGDAQTAGTENNYSNSSPSVFVSSEPMREEQVQNAVKFLSHPKVQGSPVIYRRSFLEKKGLTKEEIDEAFRRVSDSPPSAQTSTVTQEEGQLRSPANIPQQYPTQALQPAAAIPSGFMASVGPANRYGFRWYHALLAIGFLAGTGAGTLIFFKKAVIPRLRSWVRAVVLAEENGVSRETHLRPSLAEETAAAAKAAAAAAADIAKASEELLNSKLQEKKFLGEIMNLLNVQLCEIKSVGVAVKNLQGQANSYAPNPLSNCDFSASSTISKQPYSNGKRDWEYSSVGRSSIPQASLEPSAAPHPKSYMEIMAMVQRGERPPNVKDIDDSPPYPNQPISNPRINPRVKPWEVGQNQRSSNQVFPYQLNSGVQNNGSVSKSQGNKSGPWSQPANNLRITDLENEGEIKSGSQRTSSHEQSIKRSWVPPQPPHVAMPEAAEAIRRPKPTIPGERLPHEQKLSGPSDVTNNESAMTTKTDEANETANDNGVNTELNPSRMQEEGKSS</sequence>
<evidence type="ECO:0000256" key="1">
    <source>
        <dbReference type="ARBA" id="ARBA00004549"/>
    </source>
</evidence>
<name>A0AAN7KCZ6_9MYRT</name>
<gene>
    <name evidence="20" type="ORF">SAY87_008275</name>
</gene>
<keyword evidence="8 14" id="KW-0472">Membrane</keyword>
<accession>A0AAN7KCZ6</accession>
<dbReference type="GO" id="GO:0005102">
    <property type="term" value="F:signaling receptor binding"/>
    <property type="evidence" value="ECO:0007669"/>
    <property type="project" value="TreeGrafter"/>
</dbReference>
<feature type="domain" description="Peroxisome membrane anchor protein Pex14p N-terminal" evidence="17">
    <location>
        <begin position="50"/>
        <end position="94"/>
    </location>
</feature>
<dbReference type="Gene3D" id="1.10.10.10">
    <property type="entry name" value="Winged helix-like DNA-binding domain superfamily/Winged helix DNA-binding domain"/>
    <property type="match status" value="1"/>
</dbReference>
<evidence type="ECO:0000256" key="15">
    <source>
        <dbReference type="SAM" id="MobiDB-lite"/>
    </source>
</evidence>
<evidence type="ECO:0000256" key="14">
    <source>
        <dbReference type="RuleBase" id="RU367032"/>
    </source>
</evidence>
<comment type="caution">
    <text evidence="20">The sequence shown here is derived from an EMBL/GenBank/DDBJ whole genome shotgun (WGS) entry which is preliminary data.</text>
</comment>
<organism evidence="20 21">
    <name type="scientific">Trapa incisa</name>
    <dbReference type="NCBI Taxonomy" id="236973"/>
    <lineage>
        <taxon>Eukaryota</taxon>
        <taxon>Viridiplantae</taxon>
        <taxon>Streptophyta</taxon>
        <taxon>Embryophyta</taxon>
        <taxon>Tracheophyta</taxon>
        <taxon>Spermatophyta</taxon>
        <taxon>Magnoliopsida</taxon>
        <taxon>eudicotyledons</taxon>
        <taxon>Gunneridae</taxon>
        <taxon>Pentapetalae</taxon>
        <taxon>rosids</taxon>
        <taxon>malvids</taxon>
        <taxon>Myrtales</taxon>
        <taxon>Lythraceae</taxon>
        <taxon>Trapa</taxon>
    </lineage>
</organism>
<keyword evidence="4 16" id="KW-0812">Transmembrane</keyword>
<keyword evidence="7" id="KW-0811">Translocation</keyword>
<evidence type="ECO:0000256" key="5">
    <source>
        <dbReference type="ARBA" id="ARBA00022927"/>
    </source>
</evidence>
<comment type="similarity">
    <text evidence="2 14">Belongs to the peroxin-14 family.</text>
</comment>
<dbReference type="InterPro" id="IPR036388">
    <property type="entry name" value="WH-like_DNA-bd_sf"/>
</dbReference>
<dbReference type="InterPro" id="IPR054154">
    <property type="entry name" value="PEX14-like_M_plants"/>
</dbReference>
<evidence type="ECO:0000256" key="7">
    <source>
        <dbReference type="ARBA" id="ARBA00023010"/>
    </source>
</evidence>
<dbReference type="InterPro" id="IPR006785">
    <property type="entry name" value="Pex14_N"/>
</dbReference>
<dbReference type="Pfam" id="PF17733">
    <property type="entry name" value="KPWE_dom"/>
    <property type="match status" value="1"/>
</dbReference>
<comment type="subunit">
    <text evidence="13">Interacts with PEX13; forming the PEX13-PEX14 docking complex. Interacts with PEX5 (via WxxxF/Y motifs).</text>
</comment>
<keyword evidence="6 16" id="KW-1133">Transmembrane helix</keyword>
<feature type="domain" description="Peroxisomal membrane protein PEX14 central plants" evidence="19">
    <location>
        <begin position="151"/>
        <end position="267"/>
    </location>
</feature>
<evidence type="ECO:0000256" key="11">
    <source>
        <dbReference type="ARBA" id="ARBA00029691"/>
    </source>
</evidence>
<evidence type="ECO:0000313" key="21">
    <source>
        <dbReference type="Proteomes" id="UP001345219"/>
    </source>
</evidence>
<reference evidence="20 21" key="1">
    <citation type="journal article" date="2023" name="Hortic Res">
        <title>Pangenome of water caltrop reveals structural variations and asymmetric subgenome divergence after allopolyploidization.</title>
        <authorList>
            <person name="Zhang X."/>
            <person name="Chen Y."/>
            <person name="Wang L."/>
            <person name="Yuan Y."/>
            <person name="Fang M."/>
            <person name="Shi L."/>
            <person name="Lu R."/>
            <person name="Comes H.P."/>
            <person name="Ma Y."/>
            <person name="Chen Y."/>
            <person name="Huang G."/>
            <person name="Zhou Y."/>
            <person name="Zheng Z."/>
            <person name="Qiu Y."/>
        </authorList>
    </citation>
    <scope>NUCLEOTIDE SEQUENCE [LARGE SCALE GENOMIC DNA]</scope>
    <source>
        <tissue evidence="20">Roots</tissue>
    </source>
</reference>
<feature type="compositionally biased region" description="Polar residues" evidence="15">
    <location>
        <begin position="483"/>
        <end position="494"/>
    </location>
</feature>
<dbReference type="Pfam" id="PF23020">
    <property type="entry name" value="PEX14-like_2nd"/>
    <property type="match status" value="1"/>
</dbReference>
<evidence type="ECO:0000313" key="20">
    <source>
        <dbReference type="EMBL" id="KAK4766633.1"/>
    </source>
</evidence>
<evidence type="ECO:0000256" key="9">
    <source>
        <dbReference type="ARBA" id="ARBA00023140"/>
    </source>
</evidence>
<comment type="subcellular location">
    <subcellularLocation>
        <location evidence="1">Peroxisome membrane</location>
        <topology evidence="1">Single-pass membrane protein</topology>
    </subcellularLocation>
</comment>
<evidence type="ECO:0000256" key="2">
    <source>
        <dbReference type="ARBA" id="ARBA00005443"/>
    </source>
</evidence>
<dbReference type="InterPro" id="IPR040554">
    <property type="entry name" value="KPWE_PEX14_dom"/>
</dbReference>